<reference evidence="3" key="1">
    <citation type="submission" date="2022-10" db="EMBL/GenBank/DDBJ databases">
        <authorList>
            <person name="Chen Y."/>
            <person name="Dougan E. K."/>
            <person name="Chan C."/>
            <person name="Rhodes N."/>
            <person name="Thang M."/>
        </authorList>
    </citation>
    <scope>NUCLEOTIDE SEQUENCE</scope>
</reference>
<protein>
    <submittedName>
        <fullName evidence="5">ATP-dependent DNA helicase RRM3</fullName>
    </submittedName>
</protein>
<keyword evidence="5" id="KW-0378">Hydrolase</keyword>
<name>A0A9P1CFP0_9DINO</name>
<dbReference type="EMBL" id="CAMXCT030001535">
    <property type="protein sequence ID" value="CAL4778286.1"/>
    <property type="molecule type" value="Genomic_DNA"/>
</dbReference>
<evidence type="ECO:0000256" key="1">
    <source>
        <dbReference type="SAM" id="MobiDB-lite"/>
    </source>
</evidence>
<evidence type="ECO:0000313" key="3">
    <source>
        <dbReference type="EMBL" id="CAI3990974.1"/>
    </source>
</evidence>
<comment type="caution">
    <text evidence="3">The sequence shown here is derived from an EMBL/GenBank/DDBJ whole genome shotgun (WGS) entry which is preliminary data.</text>
</comment>
<evidence type="ECO:0000313" key="4">
    <source>
        <dbReference type="EMBL" id="CAL1144349.1"/>
    </source>
</evidence>
<sequence>MPDMERQPRRRAVAVELAEFTELMGQRVEHQFGGDWCFSYVRWNYWFRQQLHRARGLSLRRIGGGEDGEGELRGEVLKNAACEISAGLSGKYLWSDGHMRPVGGDLNKVAYVPGLSQEALRLLQEARHIMGKLPGTSGVRTLMRYRAKAMQVAYGAPVFVTLSPAEKHNYLMLRLARWRRTDPAVVQDPSLQKVAGRLRPGPEDRSAWPDFEERRQVLALKPAAAVLGFRVHVLLLLRAVFGIRTCLFCLACQSQKDAESFCSDLEGNASELVGGAFGRCAAAFFSIESQKSSALHVHGHVVIEGLQQVATLEELGQRIVAEGEAVVEAFLRFKQHVCMQEHAMPSRWDEGERARVEEEWGLTEEEMVSEGEVWKQKYRGDVQEVQMTRQHHIHPKDKKGERQPLAGCRKSENKSQCRAGYPMDSQVTSEGMVVCPGVAEKFGLALTGRRNSLGSLFGPRSCPWLNGSHPALLAAGRHNSDVQLSCRLPLCKQSHWSLCSKQCVEQVGAAELQRIAQAAMAAQIGYSTDYCTKRQAGSLYECREFARGHAAMSRKIAGEKSIPQVSRRHAQRIVADCFVRGIVRGAVDTENLNMHAVATQWDPCAAECMQTFRTAVLPGAALLEVIERASEGKSLRGMKGNLQVVQGEVVLRDLALLYGLRGSEVAVAYLSPYEFVRYWEVKLVAVVGQEPGRWRRVVRFPKSVEFPELSRMLGCGAWLPEFRGCPVGRPGAMTPERRAQLLLVYFTPWVLDGSMERPPHVVHAQQLQAAGDDGQRKSWQEGLNAYLKRGCLSQEICQIMQNFILVFFVRYPAASGEDESDDGEQDVELQPSGA</sequence>
<gene>
    <name evidence="3" type="ORF">C1SCF055_LOCUS17922</name>
</gene>
<organism evidence="3">
    <name type="scientific">Cladocopium goreaui</name>
    <dbReference type="NCBI Taxonomy" id="2562237"/>
    <lineage>
        <taxon>Eukaryota</taxon>
        <taxon>Sar</taxon>
        <taxon>Alveolata</taxon>
        <taxon>Dinophyceae</taxon>
        <taxon>Suessiales</taxon>
        <taxon>Symbiodiniaceae</taxon>
        <taxon>Cladocopium</taxon>
    </lineage>
</organism>
<keyword evidence="5" id="KW-0347">Helicase</keyword>
<dbReference type="Proteomes" id="UP001152797">
    <property type="component" value="Unassembled WGS sequence"/>
</dbReference>
<dbReference type="Pfam" id="PF14214">
    <property type="entry name" value="Helitron_like_N"/>
    <property type="match status" value="1"/>
</dbReference>
<proteinExistence type="predicted"/>
<evidence type="ECO:0000259" key="2">
    <source>
        <dbReference type="Pfam" id="PF14214"/>
    </source>
</evidence>
<dbReference type="InterPro" id="IPR025476">
    <property type="entry name" value="Helitron_helicase-like"/>
</dbReference>
<keyword evidence="6" id="KW-1185">Reference proteome</keyword>
<evidence type="ECO:0000313" key="6">
    <source>
        <dbReference type="Proteomes" id="UP001152797"/>
    </source>
</evidence>
<accession>A0A9P1CFP0</accession>
<evidence type="ECO:0000313" key="5">
    <source>
        <dbReference type="EMBL" id="CAL4778286.1"/>
    </source>
</evidence>
<dbReference type="AlphaFoldDB" id="A0A9P1CFP0"/>
<feature type="domain" description="Helitron helicase-like" evidence="2">
    <location>
        <begin position="117"/>
        <end position="299"/>
    </location>
</feature>
<dbReference type="EMBL" id="CAMXCT010001535">
    <property type="protein sequence ID" value="CAI3990974.1"/>
    <property type="molecule type" value="Genomic_DNA"/>
</dbReference>
<keyword evidence="5" id="KW-0067">ATP-binding</keyword>
<dbReference type="GO" id="GO:0004386">
    <property type="term" value="F:helicase activity"/>
    <property type="evidence" value="ECO:0007669"/>
    <property type="project" value="UniProtKB-KW"/>
</dbReference>
<keyword evidence="5" id="KW-0547">Nucleotide-binding</keyword>
<reference evidence="4" key="2">
    <citation type="submission" date="2024-04" db="EMBL/GenBank/DDBJ databases">
        <authorList>
            <person name="Chen Y."/>
            <person name="Shah S."/>
            <person name="Dougan E. K."/>
            <person name="Thang M."/>
            <person name="Chan C."/>
        </authorList>
    </citation>
    <scope>NUCLEOTIDE SEQUENCE [LARGE SCALE GENOMIC DNA]</scope>
</reference>
<feature type="region of interest" description="Disordered" evidence="1">
    <location>
        <begin position="387"/>
        <end position="419"/>
    </location>
</feature>
<dbReference type="EMBL" id="CAMXCT020001535">
    <property type="protein sequence ID" value="CAL1144349.1"/>
    <property type="molecule type" value="Genomic_DNA"/>
</dbReference>